<dbReference type="SMART" id="SM00065">
    <property type="entry name" value="GAF"/>
    <property type="match status" value="1"/>
</dbReference>
<evidence type="ECO:0000256" key="4">
    <source>
        <dbReference type="ARBA" id="ARBA00022475"/>
    </source>
</evidence>
<keyword evidence="11 14" id="KW-1133">Transmembrane helix</keyword>
<dbReference type="SUPFAM" id="SSF55874">
    <property type="entry name" value="ATPase domain of HSP90 chaperone/DNA topoisomerase II/histidine kinase"/>
    <property type="match status" value="1"/>
</dbReference>
<organism evidence="16 17">
    <name type="scientific">Metabacillus herbersteinensis</name>
    <dbReference type="NCBI Taxonomy" id="283816"/>
    <lineage>
        <taxon>Bacteria</taxon>
        <taxon>Bacillati</taxon>
        <taxon>Bacillota</taxon>
        <taxon>Bacilli</taxon>
        <taxon>Bacillales</taxon>
        <taxon>Bacillaceae</taxon>
        <taxon>Metabacillus</taxon>
    </lineage>
</organism>
<dbReference type="RefSeq" id="WP_378934573.1">
    <property type="nucleotide sequence ID" value="NZ_JBHLVO010000010.1"/>
</dbReference>
<keyword evidence="7 14" id="KW-0812">Transmembrane</keyword>
<comment type="subcellular location">
    <subcellularLocation>
        <location evidence="2">Cell membrane</location>
        <topology evidence="2">Multi-pass membrane protein</topology>
    </subcellularLocation>
</comment>
<evidence type="ECO:0000256" key="6">
    <source>
        <dbReference type="ARBA" id="ARBA00022679"/>
    </source>
</evidence>
<evidence type="ECO:0000256" key="11">
    <source>
        <dbReference type="ARBA" id="ARBA00022989"/>
    </source>
</evidence>
<name>A0ABV6GG11_9BACI</name>
<evidence type="ECO:0000256" key="1">
    <source>
        <dbReference type="ARBA" id="ARBA00000085"/>
    </source>
</evidence>
<evidence type="ECO:0000256" key="8">
    <source>
        <dbReference type="ARBA" id="ARBA00022741"/>
    </source>
</evidence>
<dbReference type="PANTHER" id="PTHR34220:SF7">
    <property type="entry name" value="SENSOR HISTIDINE KINASE YPDA"/>
    <property type="match status" value="1"/>
</dbReference>
<feature type="transmembrane region" description="Helical" evidence="14">
    <location>
        <begin position="90"/>
        <end position="110"/>
    </location>
</feature>
<proteinExistence type="predicted"/>
<feature type="transmembrane region" description="Helical" evidence="14">
    <location>
        <begin position="42"/>
        <end position="62"/>
    </location>
</feature>
<evidence type="ECO:0000256" key="9">
    <source>
        <dbReference type="ARBA" id="ARBA00022777"/>
    </source>
</evidence>
<accession>A0ABV6GG11</accession>
<feature type="transmembrane region" description="Helical" evidence="14">
    <location>
        <begin position="154"/>
        <end position="174"/>
    </location>
</feature>
<gene>
    <name evidence="16" type="ORF">ACFFIX_12965</name>
</gene>
<keyword evidence="17" id="KW-1185">Reference proteome</keyword>
<dbReference type="InterPro" id="IPR005467">
    <property type="entry name" value="His_kinase_dom"/>
</dbReference>
<dbReference type="PROSITE" id="PS50109">
    <property type="entry name" value="HIS_KIN"/>
    <property type="match status" value="1"/>
</dbReference>
<keyword evidence="6" id="KW-0808">Transferase</keyword>
<keyword evidence="10" id="KW-0067">ATP-binding</keyword>
<dbReference type="InterPro" id="IPR004358">
    <property type="entry name" value="Sig_transdc_His_kin-like_C"/>
</dbReference>
<dbReference type="InterPro" id="IPR003594">
    <property type="entry name" value="HATPase_dom"/>
</dbReference>
<dbReference type="InterPro" id="IPR011620">
    <property type="entry name" value="Sig_transdc_His_kinase_LytS_TM"/>
</dbReference>
<keyword evidence="12" id="KW-0902">Two-component regulatory system</keyword>
<evidence type="ECO:0000259" key="15">
    <source>
        <dbReference type="PROSITE" id="PS50109"/>
    </source>
</evidence>
<evidence type="ECO:0000256" key="14">
    <source>
        <dbReference type="SAM" id="Phobius"/>
    </source>
</evidence>
<keyword evidence="9" id="KW-0418">Kinase</keyword>
<reference evidence="16 17" key="1">
    <citation type="submission" date="2024-09" db="EMBL/GenBank/DDBJ databases">
        <authorList>
            <person name="Sun Q."/>
            <person name="Mori K."/>
        </authorList>
    </citation>
    <scope>NUCLEOTIDE SEQUENCE [LARGE SCALE GENOMIC DNA]</scope>
    <source>
        <strain evidence="16 17">CCM 7228</strain>
    </source>
</reference>
<dbReference type="InterPro" id="IPR036890">
    <property type="entry name" value="HATPase_C_sf"/>
</dbReference>
<dbReference type="SUPFAM" id="SSF55781">
    <property type="entry name" value="GAF domain-like"/>
    <property type="match status" value="1"/>
</dbReference>
<evidence type="ECO:0000256" key="7">
    <source>
        <dbReference type="ARBA" id="ARBA00022692"/>
    </source>
</evidence>
<protein>
    <recommendedName>
        <fullName evidence="3">histidine kinase</fullName>
        <ecNumber evidence="3">2.7.13.3</ecNumber>
    </recommendedName>
</protein>
<keyword evidence="8" id="KW-0547">Nucleotide-binding</keyword>
<evidence type="ECO:0000256" key="5">
    <source>
        <dbReference type="ARBA" id="ARBA00022553"/>
    </source>
</evidence>
<dbReference type="Gene3D" id="3.30.450.40">
    <property type="match status" value="1"/>
</dbReference>
<dbReference type="Pfam" id="PF02518">
    <property type="entry name" value="HATPase_c"/>
    <property type="match status" value="1"/>
</dbReference>
<dbReference type="Proteomes" id="UP001589854">
    <property type="component" value="Unassembled WGS sequence"/>
</dbReference>
<keyword evidence="5" id="KW-0597">Phosphoprotein</keyword>
<comment type="catalytic activity">
    <reaction evidence="1">
        <text>ATP + protein L-histidine = ADP + protein N-phospho-L-histidine.</text>
        <dbReference type="EC" id="2.7.13.3"/>
    </reaction>
</comment>
<dbReference type="Pfam" id="PF01590">
    <property type="entry name" value="GAF"/>
    <property type="match status" value="1"/>
</dbReference>
<dbReference type="Pfam" id="PF07694">
    <property type="entry name" value="5TM-5TMR_LYT"/>
    <property type="match status" value="1"/>
</dbReference>
<dbReference type="InterPro" id="IPR010559">
    <property type="entry name" value="Sig_transdc_His_kin_internal"/>
</dbReference>
<sequence>MLDLIYQMIWRMCMIVTIAFLITRLNVFRQMINQRLSWSGKLIMVFVFGIFGIIGNYTGVVIHPDVSKIPLGYSEHSIESFTAIADTRNIGVIIGGILGGPAVGIGAGMIAGGHRFLLGGFISTATLILTVLGGFIAGWINWKITYKERIQPTLILMIGVLILLIQIILVPVFTESHKVAFQLIKFSGLPIIIVNGIGIWICALIFYSVIREEEKTKAIQTQKALFIANKTLPFFRQGLNEYSCEKVARILCTYTNADYVAITDITDVLAHIGNRKIYDHLLQVNDQDATKQVLQTGEILTLKSMSELSINNSQCPIKAIIIVPLLVQEKPVGTLKLYYTSPYKLNDAEQELAEGLKVLFSTQLAIGEIESHKALLQNAKIKALQAQIHPHFLFNSINVIVALCKRDPLFARKLLIQLSTFLRNNTSATTQTLIPIEKEMESVMAYFSLEQARFPERYTLKTTIHPSMETAMIPPFTIQPLVENAIVHGFSERSKNETIEITILNEGDFLKISIEDNGIGIPRERLRLLGSKAIGSNKGTGIAIQNIRERLSLVFGTEAIFSIKSQVNKGTIISIMAPLQYERMEEYRDKSLLG</sequence>
<keyword evidence="13 14" id="KW-0472">Membrane</keyword>
<dbReference type="InterPro" id="IPR003018">
    <property type="entry name" value="GAF"/>
</dbReference>
<keyword evidence="4" id="KW-1003">Cell membrane</keyword>
<feature type="transmembrane region" description="Helical" evidence="14">
    <location>
        <begin position="6"/>
        <end position="22"/>
    </location>
</feature>
<keyword evidence="16" id="KW-0675">Receptor</keyword>
<evidence type="ECO:0000256" key="3">
    <source>
        <dbReference type="ARBA" id="ARBA00012438"/>
    </source>
</evidence>
<feature type="transmembrane region" description="Helical" evidence="14">
    <location>
        <begin position="117"/>
        <end position="142"/>
    </location>
</feature>
<dbReference type="Gene3D" id="3.30.565.10">
    <property type="entry name" value="Histidine kinase-like ATPase, C-terminal domain"/>
    <property type="match status" value="1"/>
</dbReference>
<comment type="caution">
    <text evidence="16">The sequence shown here is derived from an EMBL/GenBank/DDBJ whole genome shotgun (WGS) entry which is preliminary data.</text>
</comment>
<dbReference type="InterPro" id="IPR050640">
    <property type="entry name" value="Bact_2-comp_sensor_kinase"/>
</dbReference>
<dbReference type="EC" id="2.7.13.3" evidence="3"/>
<dbReference type="EMBL" id="JBHLVO010000010">
    <property type="protein sequence ID" value="MFC0272346.1"/>
    <property type="molecule type" value="Genomic_DNA"/>
</dbReference>
<evidence type="ECO:0000256" key="12">
    <source>
        <dbReference type="ARBA" id="ARBA00023012"/>
    </source>
</evidence>
<evidence type="ECO:0000256" key="13">
    <source>
        <dbReference type="ARBA" id="ARBA00023136"/>
    </source>
</evidence>
<feature type="domain" description="Histidine kinase" evidence="15">
    <location>
        <begin position="478"/>
        <end position="581"/>
    </location>
</feature>
<dbReference type="Gene3D" id="1.10.1760.20">
    <property type="match status" value="1"/>
</dbReference>
<dbReference type="PRINTS" id="PR00344">
    <property type="entry name" value="BCTRLSENSOR"/>
</dbReference>
<evidence type="ECO:0000256" key="2">
    <source>
        <dbReference type="ARBA" id="ARBA00004651"/>
    </source>
</evidence>
<evidence type="ECO:0000313" key="17">
    <source>
        <dbReference type="Proteomes" id="UP001589854"/>
    </source>
</evidence>
<dbReference type="Pfam" id="PF06580">
    <property type="entry name" value="His_kinase"/>
    <property type="match status" value="1"/>
</dbReference>
<feature type="transmembrane region" description="Helical" evidence="14">
    <location>
        <begin position="186"/>
        <end position="210"/>
    </location>
</feature>
<evidence type="ECO:0000313" key="16">
    <source>
        <dbReference type="EMBL" id="MFC0272346.1"/>
    </source>
</evidence>
<evidence type="ECO:0000256" key="10">
    <source>
        <dbReference type="ARBA" id="ARBA00022840"/>
    </source>
</evidence>
<dbReference type="InterPro" id="IPR029016">
    <property type="entry name" value="GAF-like_dom_sf"/>
</dbReference>
<dbReference type="PANTHER" id="PTHR34220">
    <property type="entry name" value="SENSOR HISTIDINE KINASE YPDA"/>
    <property type="match status" value="1"/>
</dbReference>